<dbReference type="RefSeq" id="WP_251779621.1">
    <property type="nucleotide sequence ID" value="NZ_JAMKFE010000010.1"/>
</dbReference>
<dbReference type="InterPro" id="IPR020827">
    <property type="entry name" value="Asparaginase/glutaminase_AS1"/>
</dbReference>
<evidence type="ECO:0000313" key="8">
    <source>
        <dbReference type="Proteomes" id="UP001165541"/>
    </source>
</evidence>
<name>A0ABT0YS46_9BURK</name>
<feature type="domain" description="Asparaginase/glutaminase C-terminal" evidence="6">
    <location>
        <begin position="217"/>
        <end position="309"/>
    </location>
</feature>
<dbReference type="Proteomes" id="UP001165541">
    <property type="component" value="Unassembled WGS sequence"/>
</dbReference>
<dbReference type="PROSITE" id="PS00144">
    <property type="entry name" value="ASN_GLN_ASE_1"/>
    <property type="match status" value="1"/>
</dbReference>
<keyword evidence="8" id="KW-1185">Reference proteome</keyword>
<dbReference type="InterPro" id="IPR004550">
    <property type="entry name" value="AsnASE_II"/>
</dbReference>
<evidence type="ECO:0000256" key="3">
    <source>
        <dbReference type="PROSITE-ProRule" id="PRU10099"/>
    </source>
</evidence>
<dbReference type="Pfam" id="PF00710">
    <property type="entry name" value="Asparaginase"/>
    <property type="match status" value="1"/>
</dbReference>
<dbReference type="PRINTS" id="PR00139">
    <property type="entry name" value="ASNGLNASE"/>
</dbReference>
<dbReference type="Gene3D" id="3.40.50.1170">
    <property type="entry name" value="L-asparaginase, N-terminal domain"/>
    <property type="match status" value="1"/>
</dbReference>
<dbReference type="EMBL" id="JAMKFE010000010">
    <property type="protein sequence ID" value="MCM5681139.1"/>
    <property type="molecule type" value="Genomic_DNA"/>
</dbReference>
<dbReference type="PANTHER" id="PTHR11707:SF28">
    <property type="entry name" value="60 KDA LYSOPHOSPHOLIPASE"/>
    <property type="match status" value="1"/>
</dbReference>
<evidence type="ECO:0000256" key="4">
    <source>
        <dbReference type="PROSITE-ProRule" id="PRU10100"/>
    </source>
</evidence>
<keyword evidence="2" id="KW-0378">Hydrolase</keyword>
<dbReference type="PROSITE" id="PS00917">
    <property type="entry name" value="ASN_GLN_ASE_2"/>
    <property type="match status" value="1"/>
</dbReference>
<dbReference type="InterPro" id="IPR006034">
    <property type="entry name" value="Asparaginase/glutaminase-like"/>
</dbReference>
<dbReference type="SMART" id="SM00870">
    <property type="entry name" value="Asparaginase"/>
    <property type="match status" value="1"/>
</dbReference>
<evidence type="ECO:0000259" key="6">
    <source>
        <dbReference type="Pfam" id="PF17763"/>
    </source>
</evidence>
<evidence type="ECO:0000256" key="2">
    <source>
        <dbReference type="ARBA" id="ARBA00022801"/>
    </source>
</evidence>
<dbReference type="PIRSF" id="PIRSF001220">
    <property type="entry name" value="L-ASNase_gatD"/>
    <property type="match status" value="1"/>
</dbReference>
<reference evidence="7" key="1">
    <citation type="submission" date="2022-05" db="EMBL/GenBank/DDBJ databases">
        <title>Schlegelella sp. nov., isolated from mangrove soil.</title>
        <authorList>
            <person name="Liu Y."/>
            <person name="Ge X."/>
            <person name="Liu W."/>
        </authorList>
    </citation>
    <scope>NUCLEOTIDE SEQUENCE</scope>
    <source>
        <strain evidence="7">S2-27</strain>
    </source>
</reference>
<dbReference type="PIRSF" id="PIRSF500176">
    <property type="entry name" value="L_ASNase"/>
    <property type="match status" value="1"/>
</dbReference>
<dbReference type="InterPro" id="IPR027475">
    <property type="entry name" value="Asparaginase/glutaminase_AS2"/>
</dbReference>
<accession>A0ABT0YS46</accession>
<feature type="active site" evidence="4">
    <location>
        <position position="95"/>
    </location>
</feature>
<comment type="similarity">
    <text evidence="1">Belongs to the asparaginase 1 family.</text>
</comment>
<dbReference type="Gene3D" id="3.40.50.40">
    <property type="match status" value="1"/>
</dbReference>
<dbReference type="PANTHER" id="PTHR11707">
    <property type="entry name" value="L-ASPARAGINASE"/>
    <property type="match status" value="1"/>
</dbReference>
<dbReference type="Pfam" id="PF17763">
    <property type="entry name" value="Asparaginase_C"/>
    <property type="match status" value="1"/>
</dbReference>
<proteinExistence type="inferred from homology"/>
<dbReference type="PROSITE" id="PS51732">
    <property type="entry name" value="ASN_GLN_ASE_3"/>
    <property type="match status" value="1"/>
</dbReference>
<dbReference type="InterPro" id="IPR027473">
    <property type="entry name" value="L-asparaginase_C"/>
</dbReference>
<evidence type="ECO:0000256" key="1">
    <source>
        <dbReference type="ARBA" id="ARBA00010518"/>
    </source>
</evidence>
<comment type="caution">
    <text evidence="7">The sequence shown here is derived from an EMBL/GenBank/DDBJ whole genome shotgun (WGS) entry which is preliminary data.</text>
</comment>
<gene>
    <name evidence="7" type="ORF">M8A51_16555</name>
</gene>
<dbReference type="InterPro" id="IPR040919">
    <property type="entry name" value="Asparaginase_C"/>
</dbReference>
<organism evidence="7 8">
    <name type="scientific">Caldimonas mangrovi</name>
    <dbReference type="NCBI Taxonomy" id="2944811"/>
    <lineage>
        <taxon>Bacteria</taxon>
        <taxon>Pseudomonadati</taxon>
        <taxon>Pseudomonadota</taxon>
        <taxon>Betaproteobacteria</taxon>
        <taxon>Burkholderiales</taxon>
        <taxon>Sphaerotilaceae</taxon>
        <taxon>Caldimonas</taxon>
    </lineage>
</organism>
<dbReference type="CDD" id="cd08964">
    <property type="entry name" value="L-asparaginase_II"/>
    <property type="match status" value="1"/>
</dbReference>
<dbReference type="InterPro" id="IPR036152">
    <property type="entry name" value="Asp/glu_Ase-like_sf"/>
</dbReference>
<feature type="domain" description="L-asparaginase N-terminal" evidence="5">
    <location>
        <begin position="7"/>
        <end position="195"/>
    </location>
</feature>
<evidence type="ECO:0000259" key="5">
    <source>
        <dbReference type="Pfam" id="PF00710"/>
    </source>
</evidence>
<sequence>MQSTDDNIVILGTGGTIAGTAADPHDNVGYRAAQVGVEALVAAVPQLAGLSLQTEQVAQVDSKDMTHEVWQALALRVDHHLHRSDVRGIVITHGTDTLEETAYFLQRVLAPTKPVVFAAAMRPASSLRPDGPQNLLDAVRVASEAGARGVVAVLAGEVHGAAEVRKAHTYRTDAFSSGDEGPLAYVEEGRLRVLRAWPEGEAFGTDGLTRAPSAWPRVEIVTSHAGSDGRWVAALAALGAQGVVVAASGNGSVHQQLEAELLKLQAAGIRVLRSTRCASGPVLTTGSAVLPSAGLLTPVKARVELMLQLMAAG</sequence>
<dbReference type="InterPro" id="IPR037152">
    <property type="entry name" value="L-asparaginase_N_sf"/>
</dbReference>
<feature type="active site" evidence="3">
    <location>
        <position position="16"/>
    </location>
</feature>
<evidence type="ECO:0000313" key="7">
    <source>
        <dbReference type="EMBL" id="MCM5681139.1"/>
    </source>
</evidence>
<dbReference type="InterPro" id="IPR027474">
    <property type="entry name" value="L-asparaginase_N"/>
</dbReference>
<protein>
    <submittedName>
        <fullName evidence="7">Asparaginase</fullName>
    </submittedName>
</protein>
<dbReference type="SUPFAM" id="SSF53774">
    <property type="entry name" value="Glutaminase/Asparaginase"/>
    <property type="match status" value="1"/>
</dbReference>